<name>A0ACC2QEA9_9NEOP</name>
<reference evidence="1" key="1">
    <citation type="submission" date="2023-03" db="EMBL/GenBank/DDBJ databases">
        <title>Chromosome-level genomes of two armyworms, Mythimna separata and Mythimna loreyi, provide insights into the biosynthesis and reception of sex pheromones.</title>
        <authorList>
            <person name="Zhao H."/>
        </authorList>
    </citation>
    <scope>NUCLEOTIDE SEQUENCE</scope>
    <source>
        <strain evidence="1">BeijingLab</strain>
    </source>
</reference>
<keyword evidence="2" id="KW-1185">Reference proteome</keyword>
<organism evidence="1 2">
    <name type="scientific">Mythimna loreyi</name>
    <dbReference type="NCBI Taxonomy" id="667449"/>
    <lineage>
        <taxon>Eukaryota</taxon>
        <taxon>Metazoa</taxon>
        <taxon>Ecdysozoa</taxon>
        <taxon>Arthropoda</taxon>
        <taxon>Hexapoda</taxon>
        <taxon>Insecta</taxon>
        <taxon>Pterygota</taxon>
        <taxon>Neoptera</taxon>
        <taxon>Endopterygota</taxon>
        <taxon>Lepidoptera</taxon>
        <taxon>Glossata</taxon>
        <taxon>Ditrysia</taxon>
        <taxon>Noctuoidea</taxon>
        <taxon>Noctuidae</taxon>
        <taxon>Noctuinae</taxon>
        <taxon>Hadenini</taxon>
        <taxon>Mythimna</taxon>
    </lineage>
</organism>
<comment type="caution">
    <text evidence="1">The sequence shown here is derived from an EMBL/GenBank/DDBJ whole genome shotgun (WGS) entry which is preliminary data.</text>
</comment>
<evidence type="ECO:0000313" key="2">
    <source>
        <dbReference type="Proteomes" id="UP001231649"/>
    </source>
</evidence>
<dbReference type="Proteomes" id="UP001231649">
    <property type="component" value="Chromosome 17"/>
</dbReference>
<dbReference type="EMBL" id="CM056793">
    <property type="protein sequence ID" value="KAJ8715000.1"/>
    <property type="molecule type" value="Genomic_DNA"/>
</dbReference>
<gene>
    <name evidence="1" type="ORF">PYW08_004981</name>
</gene>
<sequence>MSKLDITRPEIILFLNEAYEKEKRTRSCWVSKHTAQIQCAATLDREPTNYYEEDVIKHTMIEGMATITRDHKVASRNRRKVPIRDVKKIPGIESLRHEHSIIDLGVGNAEEDPRLARLDTDLSPDPVMRPVDPKAKKIFLKSKPHFGREKYLHVRAKILPENRYYLPACASWEHGWRLCDSKMVEKAVFGRNWVLHKTLRNRVGPTRDPDHYKSPVLASFAKCTE</sequence>
<evidence type="ECO:0000313" key="1">
    <source>
        <dbReference type="EMBL" id="KAJ8715000.1"/>
    </source>
</evidence>
<proteinExistence type="predicted"/>
<accession>A0ACC2QEA9</accession>
<protein>
    <submittedName>
        <fullName evidence="1">Uncharacterized protein</fullName>
    </submittedName>
</protein>